<dbReference type="Gene3D" id="3.40.50.720">
    <property type="entry name" value="NAD(P)-binding Rossmann-like Domain"/>
    <property type="match status" value="1"/>
</dbReference>
<evidence type="ECO:0000256" key="3">
    <source>
        <dbReference type="ARBA" id="ARBA00023186"/>
    </source>
</evidence>
<evidence type="ECO:0000256" key="5">
    <source>
        <dbReference type="ARBA" id="ARBA00025745"/>
    </source>
</evidence>
<dbReference type="GO" id="GO:0051287">
    <property type="term" value="F:NAD binding"/>
    <property type="evidence" value="ECO:0007669"/>
    <property type="project" value="InterPro"/>
</dbReference>
<evidence type="ECO:0000256" key="2">
    <source>
        <dbReference type="ARBA" id="ARBA00019186"/>
    </source>
</evidence>
<protein>
    <recommendedName>
        <fullName evidence="2">Proteasome assembly chaperone 2</fullName>
    </recommendedName>
</protein>
<comment type="similarity">
    <text evidence="5">Belongs to the PSMG2 family.</text>
</comment>
<name>A0A4Z2BKF5_9TELE</name>
<proteinExistence type="inferred from homology"/>
<evidence type="ECO:0000256" key="4">
    <source>
        <dbReference type="ARBA" id="ARBA00023242"/>
    </source>
</evidence>
<sequence length="372" mass="40478">MENKPWALISEIGALGYPEELIDIMMKRFHVVSHKDFLQNLQLYSPKVQVLFCWNNSPAVEPSLLRLLPSLKVVANGGAGINHLDVPYINSLGVKVTNTPGVVSSATADIALGLLLASARDIVTYFTLVMPAVAVGNVAQLAVDLIVSTLKMSRVGFIHTDCLIPMAGNNPYTTCKEDAEELHTPAEVYTAAEQKLAVLQIRAPIIQAKSKKFRQLLVSWIKASGFSRTIVLSSSHAYQRDDQQLQSAPVRYLITPSLMKVSGDALKELGWRELEKVAAFPGLTDTSAESRLYIPGGGITKGLYTDGCAEDLPLAVLLLFCSEGDNIPDALTLVNQLNDWLHLLDNPVSSRQEFTACAAKEHQNKSDTVGPV</sequence>
<dbReference type="SUPFAM" id="SSF159659">
    <property type="entry name" value="Cgl1923-like"/>
    <property type="match status" value="1"/>
</dbReference>
<dbReference type="AlphaFoldDB" id="A0A4Z2BKF5"/>
<reference evidence="6 7" key="1">
    <citation type="submission" date="2019-04" db="EMBL/GenBank/DDBJ databases">
        <title>The sequence and de novo assembly of Takifugu bimaculatus genome using PacBio and Hi-C technologies.</title>
        <authorList>
            <person name="Xu P."/>
            <person name="Liu B."/>
            <person name="Zhou Z."/>
        </authorList>
    </citation>
    <scope>NUCLEOTIDE SEQUENCE [LARGE SCALE GENOMIC DNA]</scope>
    <source>
        <strain evidence="6">TB-2018</strain>
        <tissue evidence="6">Muscle</tissue>
    </source>
</reference>
<dbReference type="Gene3D" id="3.40.50.10900">
    <property type="entry name" value="PAC-like subunit"/>
    <property type="match status" value="2"/>
</dbReference>
<organism evidence="6 7">
    <name type="scientific">Takifugu bimaculatus</name>
    <dbReference type="NCBI Taxonomy" id="433685"/>
    <lineage>
        <taxon>Eukaryota</taxon>
        <taxon>Metazoa</taxon>
        <taxon>Chordata</taxon>
        <taxon>Craniata</taxon>
        <taxon>Vertebrata</taxon>
        <taxon>Euteleostomi</taxon>
        <taxon>Actinopterygii</taxon>
        <taxon>Neopterygii</taxon>
        <taxon>Teleostei</taxon>
        <taxon>Neoteleostei</taxon>
        <taxon>Acanthomorphata</taxon>
        <taxon>Eupercaria</taxon>
        <taxon>Tetraodontiformes</taxon>
        <taxon>Tetradontoidea</taxon>
        <taxon>Tetraodontidae</taxon>
        <taxon>Takifugu</taxon>
    </lineage>
</organism>
<keyword evidence="3" id="KW-0143">Chaperone</keyword>
<evidence type="ECO:0000256" key="1">
    <source>
        <dbReference type="ARBA" id="ARBA00004123"/>
    </source>
</evidence>
<dbReference type="GO" id="GO:0016616">
    <property type="term" value="F:oxidoreductase activity, acting on the CH-OH group of donors, NAD or NADP as acceptor"/>
    <property type="evidence" value="ECO:0007669"/>
    <property type="project" value="InterPro"/>
</dbReference>
<dbReference type="InterPro" id="IPR038389">
    <property type="entry name" value="PSMG2_sf"/>
</dbReference>
<comment type="subcellular location">
    <subcellularLocation>
        <location evidence="1">Nucleus</location>
    </subcellularLocation>
</comment>
<dbReference type="PANTHER" id="PTHR12970">
    <property type="entry name" value="PROTEASOME ASSEMBLY CHAPERONE 2"/>
    <property type="match status" value="1"/>
</dbReference>
<accession>A0A4Z2BKF5</accession>
<comment type="caution">
    <text evidence="6">The sequence shown here is derived from an EMBL/GenBank/DDBJ whole genome shotgun (WGS) entry which is preliminary data.</text>
</comment>
<evidence type="ECO:0000313" key="6">
    <source>
        <dbReference type="EMBL" id="TNM92803.1"/>
    </source>
</evidence>
<dbReference type="SUPFAM" id="SSF52283">
    <property type="entry name" value="Formate/glycerate dehydrogenase catalytic domain-like"/>
    <property type="match status" value="1"/>
</dbReference>
<gene>
    <name evidence="6" type="ORF">fugu_018205</name>
</gene>
<keyword evidence="7" id="KW-1185">Reference proteome</keyword>
<dbReference type="InterPro" id="IPR016562">
    <property type="entry name" value="Proteasome_assmbl_chp_2_euk"/>
</dbReference>
<dbReference type="EMBL" id="SWLE01000013">
    <property type="protein sequence ID" value="TNM92803.1"/>
    <property type="molecule type" value="Genomic_DNA"/>
</dbReference>
<dbReference type="Proteomes" id="UP000516260">
    <property type="component" value="Chromosome 20"/>
</dbReference>
<dbReference type="GO" id="GO:0005829">
    <property type="term" value="C:cytosol"/>
    <property type="evidence" value="ECO:0007669"/>
    <property type="project" value="TreeGrafter"/>
</dbReference>
<dbReference type="GO" id="GO:0043248">
    <property type="term" value="P:proteasome assembly"/>
    <property type="evidence" value="ECO:0007669"/>
    <property type="project" value="TreeGrafter"/>
</dbReference>
<keyword evidence="4" id="KW-0539">Nucleus</keyword>
<dbReference type="Pfam" id="PF09754">
    <property type="entry name" value="PAC2"/>
    <property type="match status" value="1"/>
</dbReference>
<evidence type="ECO:0000313" key="7">
    <source>
        <dbReference type="Proteomes" id="UP000516260"/>
    </source>
</evidence>
<dbReference type="InterPro" id="IPR019151">
    <property type="entry name" value="Proteasome_assmbl_chaperone_2"/>
</dbReference>
<dbReference type="PANTHER" id="PTHR12970:SF1">
    <property type="entry name" value="PROTEASOME ASSEMBLY CHAPERONE 2"/>
    <property type="match status" value="1"/>
</dbReference>
<dbReference type="GO" id="GO:0005634">
    <property type="term" value="C:nucleus"/>
    <property type="evidence" value="ECO:0007669"/>
    <property type="project" value="UniProtKB-SubCell"/>
</dbReference>
<dbReference type="FunFam" id="3.40.50.10900:FF:000001">
    <property type="entry name" value="Proteasome assembly chaperone 2"/>
    <property type="match status" value="1"/>
</dbReference>